<dbReference type="Gene3D" id="1.10.10.10">
    <property type="entry name" value="Winged helix-like DNA-binding domain superfamily/Winged helix DNA-binding domain"/>
    <property type="match status" value="1"/>
</dbReference>
<dbReference type="PROSITE" id="PS50949">
    <property type="entry name" value="HTH_GNTR"/>
    <property type="match status" value="1"/>
</dbReference>
<evidence type="ECO:0000313" key="7">
    <source>
        <dbReference type="EMBL" id="AJQ96259.1"/>
    </source>
</evidence>
<evidence type="ECO:0000256" key="5">
    <source>
        <dbReference type="ARBA" id="ARBA00023163"/>
    </source>
</evidence>
<evidence type="ECO:0000256" key="1">
    <source>
        <dbReference type="ARBA" id="ARBA00005384"/>
    </source>
</evidence>
<keyword evidence="4 7" id="KW-0238">DNA-binding</keyword>
<dbReference type="HOGENOM" id="CLU_017584_0_1_6"/>
<dbReference type="PATRIC" id="fig|1445510.3.peg.4193"/>
<dbReference type="GO" id="GO:0003677">
    <property type="term" value="F:DNA binding"/>
    <property type="evidence" value="ECO:0007669"/>
    <property type="project" value="UniProtKB-KW"/>
</dbReference>
<accession>A0A0C5W0R7</accession>
<dbReference type="InterPro" id="IPR015424">
    <property type="entry name" value="PyrdxlP-dep_Trfase"/>
</dbReference>
<dbReference type="PANTHER" id="PTHR46577">
    <property type="entry name" value="HTH-TYPE TRANSCRIPTIONAL REGULATORY PROTEIN GABR"/>
    <property type="match status" value="1"/>
</dbReference>
<dbReference type="Pfam" id="PF00155">
    <property type="entry name" value="Aminotran_1_2"/>
    <property type="match status" value="1"/>
</dbReference>
<dbReference type="GO" id="GO:0003700">
    <property type="term" value="F:DNA-binding transcription factor activity"/>
    <property type="evidence" value="ECO:0007669"/>
    <property type="project" value="InterPro"/>
</dbReference>
<gene>
    <name evidence="7" type="ORF">YC6258_04225</name>
</gene>
<dbReference type="Gene3D" id="3.40.640.10">
    <property type="entry name" value="Type I PLP-dependent aspartate aminotransferase-like (Major domain)"/>
    <property type="match status" value="1"/>
</dbReference>
<dbReference type="SMART" id="SM00345">
    <property type="entry name" value="HTH_GNTR"/>
    <property type="match status" value="1"/>
</dbReference>
<reference evidence="7 8" key="1">
    <citation type="submission" date="2014-01" db="EMBL/GenBank/DDBJ databases">
        <title>Full genme sequencing of cellulolytic bacterium Gynuella sunshinyii YC6258T gen. nov., sp. nov.</title>
        <authorList>
            <person name="Khan H."/>
            <person name="Chung E.J."/>
            <person name="Chung Y.R."/>
        </authorList>
    </citation>
    <scope>NUCLEOTIDE SEQUENCE [LARGE SCALE GENOMIC DNA]</scope>
    <source>
        <strain evidence="7 8">YC6258</strain>
    </source>
</reference>
<sequence>MTVFNELDIQRDQPLQDQIYRFISQNILSQRLQADTRLPSSRQLAELLGVSRNTVNASFDQLRAEGFIVSRVGSGWYVNADRFDDRVMAKPVASSACTPLLACSELAGSVLGPMEQTGGSPLPFTTGLPDLKHFPFGTWNRLYRQNESRVALMGYGEYKGLSDLRNQISIYLRESRGVSCHPEQILLTQGAQQALYIVISLLVNPGDEVLIENPGYGGMHKAAQMAQAKPLPVDVDEHGLKVSLLPSSTKARLLYCTPTHQYPLGGILDVSERLQLLDWARNNQVWIIEDDYDSEFHFYQKPFPAMHSLVSEAPVIYLGSFSKTLFPALRMGYLVLPEALMPAAVSIKECVQGFSPALEQAVLAQFMAEGHFSRHLRRMRQLYQKKWELLIGQWQSRGNETLTPVVQSAGMHVVLRGDIDEQQTLQLLKKHGFGGAPLSAYFINRHCQTGLVLGYANASQQQIIDLVELLRQA</sequence>
<feature type="domain" description="HTH gntR-type" evidence="6">
    <location>
        <begin position="13"/>
        <end position="81"/>
    </location>
</feature>
<dbReference type="InterPro" id="IPR015421">
    <property type="entry name" value="PyrdxlP-dep_Trfase_major"/>
</dbReference>
<evidence type="ECO:0000256" key="2">
    <source>
        <dbReference type="ARBA" id="ARBA00022898"/>
    </source>
</evidence>
<dbReference type="EC" id="2.6.1.1" evidence="7"/>
<evidence type="ECO:0000256" key="3">
    <source>
        <dbReference type="ARBA" id="ARBA00023015"/>
    </source>
</evidence>
<dbReference type="SUPFAM" id="SSF53383">
    <property type="entry name" value="PLP-dependent transferases"/>
    <property type="match status" value="1"/>
</dbReference>
<dbReference type="CDD" id="cd00609">
    <property type="entry name" value="AAT_like"/>
    <property type="match status" value="1"/>
</dbReference>
<dbReference type="InterPro" id="IPR051446">
    <property type="entry name" value="HTH_trans_reg/aminotransferase"/>
</dbReference>
<dbReference type="GO" id="GO:0030170">
    <property type="term" value="F:pyridoxal phosphate binding"/>
    <property type="evidence" value="ECO:0007669"/>
    <property type="project" value="InterPro"/>
</dbReference>
<dbReference type="Proteomes" id="UP000032266">
    <property type="component" value="Chromosome"/>
</dbReference>
<keyword evidence="7" id="KW-0032">Aminotransferase</keyword>
<dbReference type="KEGG" id="gsn:YC6258_04225"/>
<protein>
    <submittedName>
        <fullName evidence="7">Transcriptional regulator containing a DNA-binding HTH domain and an aminotransferase domain (MocR family-like protein)</fullName>
        <ecNumber evidence="7">2.6.1.1</ecNumber>
    </submittedName>
</protein>
<proteinExistence type="inferred from homology"/>
<dbReference type="InterPro" id="IPR036388">
    <property type="entry name" value="WH-like_DNA-bd_sf"/>
</dbReference>
<dbReference type="CDD" id="cd07377">
    <property type="entry name" value="WHTH_GntR"/>
    <property type="match status" value="1"/>
</dbReference>
<dbReference type="STRING" id="1445510.YC6258_04225"/>
<organism evidence="7 8">
    <name type="scientific">Gynuella sunshinyii YC6258</name>
    <dbReference type="NCBI Taxonomy" id="1445510"/>
    <lineage>
        <taxon>Bacteria</taxon>
        <taxon>Pseudomonadati</taxon>
        <taxon>Pseudomonadota</taxon>
        <taxon>Gammaproteobacteria</taxon>
        <taxon>Oceanospirillales</taxon>
        <taxon>Saccharospirillaceae</taxon>
        <taxon>Gynuella</taxon>
    </lineage>
</organism>
<evidence type="ECO:0000256" key="4">
    <source>
        <dbReference type="ARBA" id="ARBA00023125"/>
    </source>
</evidence>
<keyword evidence="3" id="KW-0805">Transcription regulation</keyword>
<dbReference type="GO" id="GO:0004069">
    <property type="term" value="F:L-aspartate:2-oxoglutarate aminotransferase activity"/>
    <property type="evidence" value="ECO:0007669"/>
    <property type="project" value="UniProtKB-EC"/>
</dbReference>
<keyword evidence="5" id="KW-0804">Transcription</keyword>
<comment type="similarity">
    <text evidence="1">In the C-terminal section; belongs to the class-I pyridoxal-phosphate-dependent aminotransferase family.</text>
</comment>
<dbReference type="OrthoDB" id="9808770at2"/>
<dbReference type="EMBL" id="CP007142">
    <property type="protein sequence ID" value="AJQ96259.1"/>
    <property type="molecule type" value="Genomic_DNA"/>
</dbReference>
<dbReference type="PANTHER" id="PTHR46577:SF1">
    <property type="entry name" value="HTH-TYPE TRANSCRIPTIONAL REGULATORY PROTEIN GABR"/>
    <property type="match status" value="1"/>
</dbReference>
<evidence type="ECO:0000313" key="8">
    <source>
        <dbReference type="Proteomes" id="UP000032266"/>
    </source>
</evidence>
<dbReference type="InterPro" id="IPR036390">
    <property type="entry name" value="WH_DNA-bd_sf"/>
</dbReference>
<evidence type="ECO:0000259" key="6">
    <source>
        <dbReference type="PROSITE" id="PS50949"/>
    </source>
</evidence>
<name>A0A0C5W0R7_9GAMM</name>
<dbReference type="SUPFAM" id="SSF46785">
    <property type="entry name" value="Winged helix' DNA-binding domain"/>
    <property type="match status" value="1"/>
</dbReference>
<keyword evidence="8" id="KW-1185">Reference proteome</keyword>
<dbReference type="Pfam" id="PF00392">
    <property type="entry name" value="GntR"/>
    <property type="match status" value="1"/>
</dbReference>
<keyword evidence="7" id="KW-0808">Transferase</keyword>
<keyword evidence="2" id="KW-0663">Pyridoxal phosphate</keyword>
<dbReference type="InterPro" id="IPR000524">
    <property type="entry name" value="Tscrpt_reg_HTH_GntR"/>
</dbReference>
<dbReference type="InterPro" id="IPR004839">
    <property type="entry name" value="Aminotransferase_I/II_large"/>
</dbReference>
<dbReference type="PRINTS" id="PR00035">
    <property type="entry name" value="HTHGNTR"/>
</dbReference>
<dbReference type="RefSeq" id="WP_044618310.1">
    <property type="nucleotide sequence ID" value="NZ_CP007142.1"/>
</dbReference>
<dbReference type="AlphaFoldDB" id="A0A0C5W0R7"/>